<keyword evidence="2" id="KW-1185">Reference proteome</keyword>
<comment type="caution">
    <text evidence="1">The sequence shown here is derived from an EMBL/GenBank/DDBJ whole genome shotgun (WGS) entry which is preliminary data.</text>
</comment>
<dbReference type="EMBL" id="JADYXP020000019">
    <property type="protein sequence ID" value="KAL0104911.1"/>
    <property type="molecule type" value="Genomic_DNA"/>
</dbReference>
<proteinExistence type="predicted"/>
<dbReference type="Proteomes" id="UP001430953">
    <property type="component" value="Unassembled WGS sequence"/>
</dbReference>
<name>A0AAW2ERN9_9HYME</name>
<accession>A0AAW2ERN9</accession>
<evidence type="ECO:0000313" key="1">
    <source>
        <dbReference type="EMBL" id="KAL0104911.1"/>
    </source>
</evidence>
<evidence type="ECO:0000313" key="2">
    <source>
        <dbReference type="Proteomes" id="UP001430953"/>
    </source>
</evidence>
<organism evidence="1 2">
    <name type="scientific">Cardiocondyla obscurior</name>
    <dbReference type="NCBI Taxonomy" id="286306"/>
    <lineage>
        <taxon>Eukaryota</taxon>
        <taxon>Metazoa</taxon>
        <taxon>Ecdysozoa</taxon>
        <taxon>Arthropoda</taxon>
        <taxon>Hexapoda</taxon>
        <taxon>Insecta</taxon>
        <taxon>Pterygota</taxon>
        <taxon>Neoptera</taxon>
        <taxon>Endopterygota</taxon>
        <taxon>Hymenoptera</taxon>
        <taxon>Apocrita</taxon>
        <taxon>Aculeata</taxon>
        <taxon>Formicoidea</taxon>
        <taxon>Formicidae</taxon>
        <taxon>Myrmicinae</taxon>
        <taxon>Cardiocondyla</taxon>
    </lineage>
</organism>
<dbReference type="AlphaFoldDB" id="A0AAW2ERN9"/>
<gene>
    <name evidence="1" type="ORF">PUN28_016513</name>
</gene>
<protein>
    <submittedName>
        <fullName evidence="1">Uncharacterized protein</fullName>
    </submittedName>
</protein>
<reference evidence="1 2" key="1">
    <citation type="submission" date="2023-03" db="EMBL/GenBank/DDBJ databases">
        <title>High recombination rates correlate with genetic variation in Cardiocondyla obscurior ants.</title>
        <authorList>
            <person name="Errbii M."/>
        </authorList>
    </citation>
    <scope>NUCLEOTIDE SEQUENCE [LARGE SCALE GENOMIC DNA]</scope>
    <source>
        <strain evidence="1">Alpha-2009</strain>
        <tissue evidence="1">Whole body</tissue>
    </source>
</reference>
<sequence length="86" mass="10291">MIQCMDPNISFVCNVRSARRWQTRICCWPVRHALKTSYLLTNVYFRLAQSELSERTANRVVEKKQQYFEIRGNNKSDFILNSNVFR</sequence>